<dbReference type="Proteomes" id="UP000070107">
    <property type="component" value="Unassembled WGS sequence"/>
</dbReference>
<comment type="caution">
    <text evidence="7">The sequence shown here is derived from an EMBL/GenBank/DDBJ whole genome shotgun (WGS) entry which is preliminary data.</text>
</comment>
<dbReference type="AlphaFoldDB" id="A0A135I178"/>
<sequence>MPEVLNKLDFWADRITDRLLRRMPGPRISIETSRPLVSFTFDDVPDTALANGARILEEHGVRGTFYIAGSLAGREEPDRALITREGCLELAARGHEVGCHTFSHKKVRHVGAKAMEADLERNRHHLDQIEESAGKRNFAYPYNAGSFRTRHVFERRFATCRAGGEGINRGSVNPFFLHGVEIRQPESHALGLTGRIDELVAEPGWLIFFTHDIASKPTPFGCTPETFDKLVSYTLSSGCAVLTVRDAVAELGRPRS</sequence>
<dbReference type="GO" id="GO:0016810">
    <property type="term" value="F:hydrolase activity, acting on carbon-nitrogen (but not peptide) bonds"/>
    <property type="evidence" value="ECO:0007669"/>
    <property type="project" value="InterPro"/>
</dbReference>
<dbReference type="PANTHER" id="PTHR34216:SF11">
    <property type="entry name" value="CHITOOLIGOSACCHARIDE DEACETYLASE"/>
    <property type="match status" value="1"/>
</dbReference>
<organism evidence="7 8">
    <name type="scientific">Paramesorhizobium deserti</name>
    <dbReference type="NCBI Taxonomy" id="1494590"/>
    <lineage>
        <taxon>Bacteria</taxon>
        <taxon>Pseudomonadati</taxon>
        <taxon>Pseudomonadota</taxon>
        <taxon>Alphaproteobacteria</taxon>
        <taxon>Hyphomicrobiales</taxon>
        <taxon>Phyllobacteriaceae</taxon>
        <taxon>Paramesorhizobium</taxon>
    </lineage>
</organism>
<evidence type="ECO:0000256" key="3">
    <source>
        <dbReference type="ARBA" id="ARBA00020071"/>
    </source>
</evidence>
<dbReference type="EMBL" id="LNTU01000001">
    <property type="protein sequence ID" value="KXF79185.1"/>
    <property type="molecule type" value="Genomic_DNA"/>
</dbReference>
<dbReference type="STRING" id="1494590.ATN84_05515"/>
<dbReference type="GO" id="GO:0005975">
    <property type="term" value="P:carbohydrate metabolic process"/>
    <property type="evidence" value="ECO:0007669"/>
    <property type="project" value="InterPro"/>
</dbReference>
<comment type="function">
    <text evidence="1">Is involved in generating a small heat-stable compound (Nod), an acylated oligomer of N-acetylglucosamine, that stimulates mitosis in various plant protoplasts.</text>
</comment>
<evidence type="ECO:0000256" key="5">
    <source>
        <dbReference type="ARBA" id="ARBA00032976"/>
    </source>
</evidence>
<keyword evidence="8" id="KW-1185">Reference proteome</keyword>
<evidence type="ECO:0000256" key="1">
    <source>
        <dbReference type="ARBA" id="ARBA00003236"/>
    </source>
</evidence>
<dbReference type="OrthoDB" id="9784220at2"/>
<proteinExistence type="inferred from homology"/>
<name>A0A135I178_9HYPH</name>
<dbReference type="PANTHER" id="PTHR34216">
    <property type="match status" value="1"/>
</dbReference>
<dbReference type="Pfam" id="PF01522">
    <property type="entry name" value="Polysacc_deac_1"/>
    <property type="match status" value="1"/>
</dbReference>
<evidence type="ECO:0000256" key="4">
    <source>
        <dbReference type="ARBA" id="ARBA00022729"/>
    </source>
</evidence>
<dbReference type="Gene3D" id="3.20.20.370">
    <property type="entry name" value="Glycoside hydrolase/deacetylase"/>
    <property type="match status" value="1"/>
</dbReference>
<comment type="similarity">
    <text evidence="2">Belongs to the polysaccharide deacetylase family.</text>
</comment>
<gene>
    <name evidence="7" type="ORF">ATN84_05515</name>
</gene>
<dbReference type="SUPFAM" id="SSF88713">
    <property type="entry name" value="Glycoside hydrolase/deacetylase"/>
    <property type="match status" value="1"/>
</dbReference>
<reference evidence="7 8" key="1">
    <citation type="submission" date="2015-11" db="EMBL/GenBank/DDBJ databases">
        <title>Draft genome sequence of Paramesorhizobium deserti A-3-E, a strain highly resistant to diverse beta-lactam antibiotics.</title>
        <authorList>
            <person name="Lv R."/>
            <person name="Yang X."/>
            <person name="Fang N."/>
            <person name="Guo J."/>
            <person name="Luo X."/>
            <person name="Peng F."/>
            <person name="Yang R."/>
            <person name="Cui Y."/>
            <person name="Fang C."/>
            <person name="Song Y."/>
        </authorList>
    </citation>
    <scope>NUCLEOTIDE SEQUENCE [LARGE SCALE GENOMIC DNA]</scope>
    <source>
        <strain evidence="7 8">A-3-E</strain>
    </source>
</reference>
<evidence type="ECO:0000313" key="7">
    <source>
        <dbReference type="EMBL" id="KXF79185.1"/>
    </source>
</evidence>
<dbReference type="RefSeq" id="WP_068880522.1">
    <property type="nucleotide sequence ID" value="NZ_LNTU01000001.1"/>
</dbReference>
<accession>A0A135I178</accession>
<feature type="domain" description="NodB homology" evidence="6">
    <location>
        <begin position="35"/>
        <end position="256"/>
    </location>
</feature>
<dbReference type="InterPro" id="IPR002509">
    <property type="entry name" value="NODB_dom"/>
</dbReference>
<dbReference type="InterPro" id="IPR011330">
    <property type="entry name" value="Glyco_hydro/deAcase_b/a-brl"/>
</dbReference>
<protein>
    <recommendedName>
        <fullName evidence="3">Chitooligosaccharide deacetylase</fullName>
    </recommendedName>
    <alternativeName>
        <fullName evidence="5">Nodulation protein B</fullName>
    </alternativeName>
</protein>
<dbReference type="InterPro" id="IPR051398">
    <property type="entry name" value="Polysacch_Deacetylase"/>
</dbReference>
<dbReference type="PROSITE" id="PS51677">
    <property type="entry name" value="NODB"/>
    <property type="match status" value="1"/>
</dbReference>
<keyword evidence="4" id="KW-0732">Signal</keyword>
<evidence type="ECO:0000313" key="8">
    <source>
        <dbReference type="Proteomes" id="UP000070107"/>
    </source>
</evidence>
<dbReference type="CDD" id="cd10967">
    <property type="entry name" value="CE4_GLA_like_6s"/>
    <property type="match status" value="1"/>
</dbReference>
<evidence type="ECO:0000256" key="2">
    <source>
        <dbReference type="ARBA" id="ARBA00010973"/>
    </source>
</evidence>
<evidence type="ECO:0000259" key="6">
    <source>
        <dbReference type="PROSITE" id="PS51677"/>
    </source>
</evidence>